<feature type="binding site" evidence="4">
    <location>
        <position position="258"/>
    </location>
    <ligand>
        <name>substrate</name>
    </ligand>
</feature>
<feature type="binding site" evidence="4">
    <location>
        <position position="385"/>
    </location>
    <ligand>
        <name>substrate</name>
    </ligand>
</feature>
<dbReference type="PROSITE" id="PS51257">
    <property type="entry name" value="PROKAR_LIPOPROTEIN"/>
    <property type="match status" value="1"/>
</dbReference>
<evidence type="ECO:0000256" key="1">
    <source>
        <dbReference type="ARBA" id="ARBA00022801"/>
    </source>
</evidence>
<protein>
    <submittedName>
        <fullName evidence="5">Glucuronyl hydrolase</fullName>
    </submittedName>
</protein>
<dbReference type="GO" id="GO:0052757">
    <property type="term" value="F:chondroitin hydrolase activity"/>
    <property type="evidence" value="ECO:0007669"/>
    <property type="project" value="TreeGrafter"/>
</dbReference>
<feature type="binding site" evidence="4">
    <location>
        <position position="270"/>
    </location>
    <ligand>
        <name>substrate</name>
    </ligand>
</feature>
<name>A0A918R3J6_9FLAO</name>
<dbReference type="AlphaFoldDB" id="A0A918R3J6"/>
<keyword evidence="1 5" id="KW-0378">Hydrolase</keyword>
<accession>A0A918R3J6</accession>
<gene>
    <name evidence="5" type="ORF">GCM10007028_19240</name>
</gene>
<feature type="binding site" evidence="4">
    <location>
        <position position="133"/>
    </location>
    <ligand>
        <name>substrate</name>
    </ligand>
</feature>
<dbReference type="InterPro" id="IPR010905">
    <property type="entry name" value="Glyco_hydro_88"/>
</dbReference>
<feature type="active site" description="Proton donor" evidence="3">
    <location>
        <position position="198"/>
    </location>
</feature>
<dbReference type="SUPFAM" id="SSF48208">
    <property type="entry name" value="Six-hairpin glycosidases"/>
    <property type="match status" value="1"/>
</dbReference>
<proteinExistence type="inferred from homology"/>
<dbReference type="InterPro" id="IPR052369">
    <property type="entry name" value="UG_Glycosaminoglycan_Hydrolase"/>
</dbReference>
<organism evidence="5 6">
    <name type="scientific">Algibacter mikhailovii</name>
    <dbReference type="NCBI Taxonomy" id="425498"/>
    <lineage>
        <taxon>Bacteria</taxon>
        <taxon>Pseudomonadati</taxon>
        <taxon>Bacteroidota</taxon>
        <taxon>Flavobacteriia</taxon>
        <taxon>Flavobacteriales</taxon>
        <taxon>Flavobacteriaceae</taxon>
        <taxon>Algibacter</taxon>
    </lineage>
</organism>
<feature type="active site" description="Nucleophile" evidence="3">
    <location>
        <position position="133"/>
    </location>
</feature>
<evidence type="ECO:0000256" key="3">
    <source>
        <dbReference type="PIRSR" id="PIRSR610905-1"/>
    </source>
</evidence>
<dbReference type="EMBL" id="BMWZ01000004">
    <property type="protein sequence ID" value="GGZ81769.1"/>
    <property type="molecule type" value="Genomic_DNA"/>
</dbReference>
<dbReference type="InterPro" id="IPR012341">
    <property type="entry name" value="6hp_glycosidase-like_sf"/>
</dbReference>
<dbReference type="GO" id="GO:0000272">
    <property type="term" value="P:polysaccharide catabolic process"/>
    <property type="evidence" value="ECO:0007669"/>
    <property type="project" value="TreeGrafter"/>
</dbReference>
<evidence type="ECO:0000256" key="4">
    <source>
        <dbReference type="PIRSR" id="PIRSR610905-2"/>
    </source>
</evidence>
<evidence type="ECO:0000256" key="2">
    <source>
        <dbReference type="ARBA" id="ARBA00038358"/>
    </source>
</evidence>
<reference evidence="5" key="2">
    <citation type="submission" date="2020-09" db="EMBL/GenBank/DDBJ databases">
        <authorList>
            <person name="Sun Q."/>
            <person name="Kim S."/>
        </authorList>
    </citation>
    <scope>NUCLEOTIDE SEQUENCE</scope>
    <source>
        <strain evidence="5">KCTC 12710</strain>
    </source>
</reference>
<feature type="binding site" evidence="4">
    <location>
        <position position="198"/>
    </location>
    <ligand>
        <name>substrate</name>
    </ligand>
</feature>
<sequence length="415" mass="47664">MKIIKVVFVLVFINLLYSCASKSKKNELISEKSELLDVEKRDSKMVNIDDQITFINSQLSLLLQDAERADNIPRTVEHNEVKWVNPGFDWTEGFFPGTCWYLYEATKDKKWKNAAEKFQSKFEAHQVYTSNHDLGFVFNSSYGNGLRLTNNEGYSKVLVTAADALSKRFNSKVGCIKSWDVDEGWQSKRDWQYPVIIDNMMNLELLFKASELTGDTTYSEMAKKHANTTLKNHYRADNSSVHVVDYNPNTGEVRSKQTAQGYANESSWARGQAWGLYGFTVCYRFTGDEKYLNQAIKIADYIINYKDLSEDGVPYWDYNAPNLPDEPRDVSASAVTLSALIELNQYTDNTYKTFVDKTMNSLASPQYMAKLGENHHFVLKHSVGSIPHQSEIDVPLIYADYYYLEALLRYKNFNL</sequence>
<dbReference type="PANTHER" id="PTHR36845:SF1">
    <property type="entry name" value="HYDROLASE, PUTATIVE (AFU_ORTHOLOGUE AFUA_7G05090)-RELATED"/>
    <property type="match status" value="1"/>
</dbReference>
<dbReference type="Proteomes" id="UP000636004">
    <property type="component" value="Unassembled WGS sequence"/>
</dbReference>
<dbReference type="PANTHER" id="PTHR36845">
    <property type="entry name" value="HYDROLASE, PUTATIVE (AFU_ORTHOLOGUE AFUA_7G05090)-RELATED"/>
    <property type="match status" value="1"/>
</dbReference>
<feature type="binding site" evidence="4">
    <location>
        <position position="274"/>
    </location>
    <ligand>
        <name>substrate</name>
    </ligand>
</feature>
<evidence type="ECO:0000313" key="6">
    <source>
        <dbReference type="Proteomes" id="UP000636004"/>
    </source>
</evidence>
<dbReference type="RefSeq" id="WP_189360579.1">
    <property type="nucleotide sequence ID" value="NZ_BMWZ01000004.1"/>
</dbReference>
<reference evidence="5" key="1">
    <citation type="journal article" date="2014" name="Int. J. Syst. Evol. Microbiol.">
        <title>Complete genome sequence of Corynebacterium casei LMG S-19264T (=DSM 44701T), isolated from a smear-ripened cheese.</title>
        <authorList>
            <consortium name="US DOE Joint Genome Institute (JGI-PGF)"/>
            <person name="Walter F."/>
            <person name="Albersmeier A."/>
            <person name="Kalinowski J."/>
            <person name="Ruckert C."/>
        </authorList>
    </citation>
    <scope>NUCLEOTIDE SEQUENCE</scope>
    <source>
        <strain evidence="5">KCTC 12710</strain>
    </source>
</reference>
<dbReference type="InterPro" id="IPR008928">
    <property type="entry name" value="6-hairpin_glycosidase_sf"/>
</dbReference>
<comment type="caution">
    <text evidence="5">The sequence shown here is derived from an EMBL/GenBank/DDBJ whole genome shotgun (WGS) entry which is preliminary data.</text>
</comment>
<dbReference type="Gene3D" id="1.50.10.10">
    <property type="match status" value="1"/>
</dbReference>
<comment type="similarity">
    <text evidence="2">Belongs to the glycosyl hydrolase 88 family.</text>
</comment>
<keyword evidence="6" id="KW-1185">Reference proteome</keyword>
<evidence type="ECO:0000313" key="5">
    <source>
        <dbReference type="EMBL" id="GGZ81769.1"/>
    </source>
</evidence>
<dbReference type="Pfam" id="PF07470">
    <property type="entry name" value="Glyco_hydro_88"/>
    <property type="match status" value="1"/>
</dbReference>